<dbReference type="EMBL" id="BIMR01000200">
    <property type="protein sequence ID" value="GCE77341.1"/>
    <property type="molecule type" value="Genomic_DNA"/>
</dbReference>
<sequence>MKLGRVVGALAVTVAFVGVGIAPASAYTCNSGMMCLWKDRSYSGTIIGRSGTVGSLGGTALDNAASSAATNGKSCRKTWWAGGYTNPTWDAYGFALWSEQLTGSNYRDPNLSNGAGFYEDAPRGYNQNMEDYISSWQFIDC</sequence>
<dbReference type="Pfam" id="PF03995">
    <property type="entry name" value="Inhibitor_I36"/>
    <property type="match status" value="1"/>
</dbReference>
<gene>
    <name evidence="1" type="ORF">CBZ_23970</name>
</gene>
<evidence type="ECO:0000313" key="2">
    <source>
        <dbReference type="Proteomes" id="UP000289954"/>
    </source>
</evidence>
<accession>A0A402DT83</accession>
<keyword evidence="2" id="KW-1185">Reference proteome</keyword>
<dbReference type="OrthoDB" id="4829950at2"/>
<comment type="caution">
    <text evidence="1">The sequence shown here is derived from an EMBL/GenBank/DDBJ whole genome shotgun (WGS) entry which is preliminary data.</text>
</comment>
<evidence type="ECO:0000313" key="1">
    <source>
        <dbReference type="EMBL" id="GCE77341.1"/>
    </source>
</evidence>
<dbReference type="RefSeq" id="WP_130781946.1">
    <property type="nucleotide sequence ID" value="NZ_BIMR01000200.1"/>
</dbReference>
<dbReference type="AlphaFoldDB" id="A0A402DT83"/>
<reference evidence="1 2" key="1">
    <citation type="submission" date="2019-01" db="EMBL/GenBank/DDBJ databases">
        <title>Draft genome sequence of Cellulomonas takizawaensis strain TKZ-21.</title>
        <authorList>
            <person name="Yamamura H."/>
            <person name="Hayashi T."/>
            <person name="Hamada M."/>
            <person name="Serisawa Y."/>
            <person name="Matsuyama K."/>
            <person name="Nakagawa Y."/>
            <person name="Otoguro M."/>
            <person name="Yanagida F."/>
            <person name="Hayakawa M."/>
        </authorList>
    </citation>
    <scope>NUCLEOTIDE SEQUENCE [LARGE SCALE GENOMIC DNA]</scope>
    <source>
        <strain evidence="1 2">NBRC12680</strain>
    </source>
</reference>
<evidence type="ECO:0008006" key="3">
    <source>
        <dbReference type="Google" id="ProtNLM"/>
    </source>
</evidence>
<dbReference type="Proteomes" id="UP000289954">
    <property type="component" value="Unassembled WGS sequence"/>
</dbReference>
<protein>
    <recommendedName>
        <fullName evidence="3">Peptidase inhibitor family I36</fullName>
    </recommendedName>
</protein>
<proteinExistence type="predicted"/>
<organism evidence="1 2">
    <name type="scientific">Cellulomonas biazotea</name>
    <dbReference type="NCBI Taxonomy" id="1709"/>
    <lineage>
        <taxon>Bacteria</taxon>
        <taxon>Bacillati</taxon>
        <taxon>Actinomycetota</taxon>
        <taxon>Actinomycetes</taxon>
        <taxon>Micrococcales</taxon>
        <taxon>Cellulomonadaceae</taxon>
        <taxon>Cellulomonas</taxon>
    </lineage>
</organism>
<name>A0A402DT83_9CELL</name>